<organism evidence="1 2">
    <name type="scientific">Eumeta variegata</name>
    <name type="common">Bagworm moth</name>
    <name type="synonym">Eumeta japonica</name>
    <dbReference type="NCBI Taxonomy" id="151549"/>
    <lineage>
        <taxon>Eukaryota</taxon>
        <taxon>Metazoa</taxon>
        <taxon>Ecdysozoa</taxon>
        <taxon>Arthropoda</taxon>
        <taxon>Hexapoda</taxon>
        <taxon>Insecta</taxon>
        <taxon>Pterygota</taxon>
        <taxon>Neoptera</taxon>
        <taxon>Endopterygota</taxon>
        <taxon>Lepidoptera</taxon>
        <taxon>Glossata</taxon>
        <taxon>Ditrysia</taxon>
        <taxon>Tineoidea</taxon>
        <taxon>Psychidae</taxon>
        <taxon>Oiketicinae</taxon>
        <taxon>Eumeta</taxon>
    </lineage>
</organism>
<sequence>MYYTDTPPNCKGLSAQPVYDINKDGTISLIFMNFVFDNISPEVIDKPRKNNRKRRIILHHDNAISHMVKQTNKFMNEENVELMNNPAYSPDLAP</sequence>
<dbReference type="Gene3D" id="3.30.420.10">
    <property type="entry name" value="Ribonuclease H-like superfamily/Ribonuclease H"/>
    <property type="match status" value="1"/>
</dbReference>
<accession>A0A4C1TPV7</accession>
<dbReference type="AlphaFoldDB" id="A0A4C1TPV7"/>
<evidence type="ECO:0000313" key="2">
    <source>
        <dbReference type="Proteomes" id="UP000299102"/>
    </source>
</evidence>
<gene>
    <name evidence="1" type="ORF">EVAR_94334_1</name>
</gene>
<protein>
    <recommendedName>
        <fullName evidence="3">Mariner Mos1 transposase</fullName>
    </recommendedName>
</protein>
<comment type="caution">
    <text evidence="1">The sequence shown here is derived from an EMBL/GenBank/DDBJ whole genome shotgun (WGS) entry which is preliminary data.</text>
</comment>
<keyword evidence="2" id="KW-1185">Reference proteome</keyword>
<evidence type="ECO:0008006" key="3">
    <source>
        <dbReference type="Google" id="ProtNLM"/>
    </source>
</evidence>
<proteinExistence type="predicted"/>
<name>A0A4C1TPV7_EUMVA</name>
<dbReference type="EMBL" id="BGZK01000076">
    <property type="protein sequence ID" value="GBP15986.1"/>
    <property type="molecule type" value="Genomic_DNA"/>
</dbReference>
<reference evidence="1 2" key="1">
    <citation type="journal article" date="2019" name="Commun. Biol.">
        <title>The bagworm genome reveals a unique fibroin gene that provides high tensile strength.</title>
        <authorList>
            <person name="Kono N."/>
            <person name="Nakamura H."/>
            <person name="Ohtoshi R."/>
            <person name="Tomita M."/>
            <person name="Numata K."/>
            <person name="Arakawa K."/>
        </authorList>
    </citation>
    <scope>NUCLEOTIDE SEQUENCE [LARGE SCALE GENOMIC DNA]</scope>
</reference>
<dbReference type="GO" id="GO:0003676">
    <property type="term" value="F:nucleic acid binding"/>
    <property type="evidence" value="ECO:0007669"/>
    <property type="project" value="InterPro"/>
</dbReference>
<dbReference type="Proteomes" id="UP000299102">
    <property type="component" value="Unassembled WGS sequence"/>
</dbReference>
<evidence type="ECO:0000313" key="1">
    <source>
        <dbReference type="EMBL" id="GBP15986.1"/>
    </source>
</evidence>
<dbReference type="InterPro" id="IPR036397">
    <property type="entry name" value="RNaseH_sf"/>
</dbReference>